<dbReference type="InterPro" id="IPR052907">
    <property type="entry name" value="Beta-lactamase/esterase"/>
</dbReference>
<reference evidence="1" key="2">
    <citation type="submission" date="2022-06" db="UniProtKB">
        <authorList>
            <consortium name="EnsemblMetazoa"/>
        </authorList>
    </citation>
    <scope>IDENTIFICATION</scope>
    <source>
        <strain evidence="1">PS312</strain>
    </source>
</reference>
<dbReference type="OrthoDB" id="5946976at2759"/>
<accession>A0A8R1YCI1</accession>
<dbReference type="InterPro" id="IPR012338">
    <property type="entry name" value="Beta-lactam/transpept-like"/>
</dbReference>
<dbReference type="Pfam" id="PF00144">
    <property type="entry name" value="Beta-lactamase"/>
    <property type="match status" value="1"/>
</dbReference>
<reference evidence="2" key="1">
    <citation type="journal article" date="2008" name="Nat. Genet.">
        <title>The Pristionchus pacificus genome provides a unique perspective on nematode lifestyle and parasitism.</title>
        <authorList>
            <person name="Dieterich C."/>
            <person name="Clifton S.W."/>
            <person name="Schuster L.N."/>
            <person name="Chinwalla A."/>
            <person name="Delehaunty K."/>
            <person name="Dinkelacker I."/>
            <person name="Fulton L."/>
            <person name="Fulton R."/>
            <person name="Godfrey J."/>
            <person name="Minx P."/>
            <person name="Mitreva M."/>
            <person name="Roeseler W."/>
            <person name="Tian H."/>
            <person name="Witte H."/>
            <person name="Yang S.P."/>
            <person name="Wilson R.K."/>
            <person name="Sommer R.J."/>
        </authorList>
    </citation>
    <scope>NUCLEOTIDE SEQUENCE [LARGE SCALE GENOMIC DNA]</scope>
    <source>
        <strain evidence="2">PS312</strain>
    </source>
</reference>
<sequence length="423" mass="47894">FCSSRYMKSLRGFIPYVIAFVSFFIYMSLMPTYYPPTPVSGQSNPGYERLHELFKNVSLSERGGVSMVLMKKGEVVVDLWAGYADPTANQKWKKDTLTVAYSTTKVFIGIIFTHLKRDHRFSYSDKVSTIWPEFACNGKEKTTIGEILDHKAGLLHFSREFTLEESKNTTMMGSIIEQTNPQWAPGSKMGYSGIAYAYVIDQLVMRLDNKGRTAAEYFNEEIKPKSKDQDFFLGLPEDENYRVARITNPSLLSSAIAHLSHPLNYIHIVSNYVKNGMIADRSASYPSFLDLMKPDVVPFNSPDVRSLRLISCNGIGTARAMAHTVMAASSLLTDGEKVDLMDPIGEEEDFVLSKRRIYGRGFSYIRHPTQQNRFIVSFWGNGLQMVSWDPQDDIVFVVFRNGLKAGDNGREQMEEMLEAAFHS</sequence>
<accession>A0A2A6CGV0</accession>
<gene>
    <name evidence="1" type="primary">WBGene00108223</name>
</gene>
<dbReference type="Gene3D" id="3.40.710.10">
    <property type="entry name" value="DD-peptidase/beta-lactamase superfamily"/>
    <property type="match status" value="1"/>
</dbReference>
<dbReference type="SUPFAM" id="SSF56601">
    <property type="entry name" value="beta-lactamase/transpeptidase-like"/>
    <property type="match status" value="1"/>
</dbReference>
<dbReference type="PANTHER" id="PTHR43319:SF3">
    <property type="entry name" value="BETA-LACTAMASE-RELATED DOMAIN-CONTAINING PROTEIN"/>
    <property type="match status" value="1"/>
</dbReference>
<proteinExistence type="predicted"/>
<protein>
    <submittedName>
        <fullName evidence="1">Beta-lactamase domain-containing protein</fullName>
    </submittedName>
</protein>
<name>A0A2A6CGV0_PRIPA</name>
<dbReference type="PANTHER" id="PTHR43319">
    <property type="entry name" value="BETA-LACTAMASE-RELATED"/>
    <property type="match status" value="1"/>
</dbReference>
<dbReference type="InterPro" id="IPR001466">
    <property type="entry name" value="Beta-lactam-related"/>
</dbReference>
<dbReference type="EnsemblMetazoa" id="PPA18669.1">
    <property type="protein sequence ID" value="PPA18669.1"/>
    <property type="gene ID" value="WBGene00108223"/>
</dbReference>
<keyword evidence="2" id="KW-1185">Reference proteome</keyword>
<evidence type="ECO:0000313" key="1">
    <source>
        <dbReference type="EnsemblMetazoa" id="PPA18669.1"/>
    </source>
</evidence>
<organism evidence="1 2">
    <name type="scientific">Pristionchus pacificus</name>
    <name type="common">Parasitic nematode worm</name>
    <dbReference type="NCBI Taxonomy" id="54126"/>
    <lineage>
        <taxon>Eukaryota</taxon>
        <taxon>Metazoa</taxon>
        <taxon>Ecdysozoa</taxon>
        <taxon>Nematoda</taxon>
        <taxon>Chromadorea</taxon>
        <taxon>Rhabditida</taxon>
        <taxon>Rhabditina</taxon>
        <taxon>Diplogasteromorpha</taxon>
        <taxon>Diplogasteroidea</taxon>
        <taxon>Neodiplogasteridae</taxon>
        <taxon>Pristionchus</taxon>
    </lineage>
</organism>
<dbReference type="AlphaFoldDB" id="A0A2A6CGV0"/>
<evidence type="ECO:0000313" key="2">
    <source>
        <dbReference type="Proteomes" id="UP000005239"/>
    </source>
</evidence>
<dbReference type="Proteomes" id="UP000005239">
    <property type="component" value="Unassembled WGS sequence"/>
</dbReference>